<dbReference type="InterPro" id="IPR050256">
    <property type="entry name" value="Glycosyltransferase_2"/>
</dbReference>
<reference evidence="3" key="1">
    <citation type="submission" date="2021-01" db="EMBL/GenBank/DDBJ databases">
        <title>Whole genome shotgun sequence of Actinoplanes rishiriensis NBRC 108556.</title>
        <authorList>
            <person name="Komaki H."/>
            <person name="Tamura T."/>
        </authorList>
    </citation>
    <scope>NUCLEOTIDE SEQUENCE</scope>
    <source>
        <strain evidence="3">NBRC 108556</strain>
    </source>
</reference>
<proteinExistence type="inferred from homology"/>
<accession>A0A919MV88</accession>
<organism evidence="3 4">
    <name type="scientific">Paractinoplanes rishiriensis</name>
    <dbReference type="NCBI Taxonomy" id="1050105"/>
    <lineage>
        <taxon>Bacteria</taxon>
        <taxon>Bacillati</taxon>
        <taxon>Actinomycetota</taxon>
        <taxon>Actinomycetes</taxon>
        <taxon>Micromonosporales</taxon>
        <taxon>Micromonosporaceae</taxon>
        <taxon>Paractinoplanes</taxon>
    </lineage>
</organism>
<protein>
    <recommendedName>
        <fullName evidence="2">Glycosyltransferase 2-like domain-containing protein</fullName>
    </recommendedName>
</protein>
<dbReference type="InterPro" id="IPR029044">
    <property type="entry name" value="Nucleotide-diphossugar_trans"/>
</dbReference>
<evidence type="ECO:0000313" key="4">
    <source>
        <dbReference type="Proteomes" id="UP000636960"/>
    </source>
</evidence>
<comment type="similarity">
    <text evidence="1">Belongs to the glycosyltransferase 2 family.</text>
</comment>
<dbReference type="CDD" id="cd04179">
    <property type="entry name" value="DPM_DPG-synthase_like"/>
    <property type="match status" value="1"/>
</dbReference>
<dbReference type="Proteomes" id="UP000636960">
    <property type="component" value="Unassembled WGS sequence"/>
</dbReference>
<dbReference type="InterPro" id="IPR001173">
    <property type="entry name" value="Glyco_trans_2-like"/>
</dbReference>
<evidence type="ECO:0000313" key="3">
    <source>
        <dbReference type="EMBL" id="GIE93365.1"/>
    </source>
</evidence>
<gene>
    <name evidence="3" type="ORF">Ari01nite_08300</name>
</gene>
<dbReference type="Gene3D" id="3.90.550.10">
    <property type="entry name" value="Spore Coat Polysaccharide Biosynthesis Protein SpsA, Chain A"/>
    <property type="match status" value="1"/>
</dbReference>
<name>A0A919MV88_9ACTN</name>
<dbReference type="PANTHER" id="PTHR48090">
    <property type="entry name" value="UNDECAPRENYL-PHOSPHATE 4-DEOXY-4-FORMAMIDO-L-ARABINOSE TRANSFERASE-RELATED"/>
    <property type="match status" value="1"/>
</dbReference>
<comment type="caution">
    <text evidence="3">The sequence shown here is derived from an EMBL/GenBank/DDBJ whole genome shotgun (WGS) entry which is preliminary data.</text>
</comment>
<sequence length="225" mass="24189">MTVILLPVYRPGVHLPELVSALPDAGRVVVVDDGSGADAEPHLAAVRKMGCAVLRHPVNRGKGAALKTGFRRALADHPGLDVVTADADGQHSAADIGRIAERAGRGHIVLGVRRFDRMPPRSRFGNTVTRVVFRAATGRDVSDTQTGLRAYPADLLERLLEVPGDRFEYEMSVLLDAARTRHPIEEVEIPATYLNGNAASHFDGLGDSVRVYCALLRYAAASVVP</sequence>
<feature type="domain" description="Glycosyltransferase 2-like" evidence="2">
    <location>
        <begin position="26"/>
        <end position="125"/>
    </location>
</feature>
<dbReference type="Pfam" id="PF00535">
    <property type="entry name" value="Glycos_transf_2"/>
    <property type="match status" value="1"/>
</dbReference>
<dbReference type="RefSeq" id="WP_203779511.1">
    <property type="nucleotide sequence ID" value="NZ_BOMV01000007.1"/>
</dbReference>
<evidence type="ECO:0000259" key="2">
    <source>
        <dbReference type="Pfam" id="PF00535"/>
    </source>
</evidence>
<dbReference type="EMBL" id="BOMV01000007">
    <property type="protein sequence ID" value="GIE93365.1"/>
    <property type="molecule type" value="Genomic_DNA"/>
</dbReference>
<keyword evidence="4" id="KW-1185">Reference proteome</keyword>
<dbReference type="AlphaFoldDB" id="A0A919MV88"/>
<evidence type="ECO:0000256" key="1">
    <source>
        <dbReference type="ARBA" id="ARBA00006739"/>
    </source>
</evidence>
<dbReference type="SUPFAM" id="SSF53448">
    <property type="entry name" value="Nucleotide-diphospho-sugar transferases"/>
    <property type="match status" value="1"/>
</dbReference>